<dbReference type="Proteomes" id="UP001211689">
    <property type="component" value="Unassembled WGS sequence"/>
</dbReference>
<dbReference type="PROSITE" id="PS50110">
    <property type="entry name" value="RESPONSE_REGULATORY"/>
    <property type="match status" value="1"/>
</dbReference>
<evidence type="ECO:0000313" key="4">
    <source>
        <dbReference type="Proteomes" id="UP001211689"/>
    </source>
</evidence>
<dbReference type="EMBL" id="JANEWF010000039">
    <property type="protein sequence ID" value="MDA8486105.1"/>
    <property type="molecule type" value="Genomic_DNA"/>
</dbReference>
<proteinExistence type="predicted"/>
<reference evidence="3 4" key="1">
    <citation type="submission" date="2022-07" db="EMBL/GenBank/DDBJ databases">
        <title>Genome Analysis of Selected Gammaproteobacteria from Nigerian Food snails.</title>
        <authorList>
            <person name="Okafor A.C."/>
        </authorList>
    </citation>
    <scope>NUCLEOTIDE SEQUENCE [LARGE SCALE GENOMIC DNA]</scope>
    <source>
        <strain evidence="3 4">Awg 2</strain>
    </source>
</reference>
<dbReference type="InterPro" id="IPR011006">
    <property type="entry name" value="CheY-like_superfamily"/>
</dbReference>
<gene>
    <name evidence="3" type="ORF">NNO07_23835</name>
</gene>
<keyword evidence="4" id="KW-1185">Reference proteome</keyword>
<sequence length="42" mass="4843">MAVHLHEYLQDGDFDVALRQQGEEGLGLLREEGFDRILMDIL</sequence>
<feature type="domain" description="Response regulatory" evidence="2">
    <location>
        <begin position="1"/>
        <end position="42"/>
    </location>
</feature>
<protein>
    <recommendedName>
        <fullName evidence="2">Response regulatory domain-containing protein</fullName>
    </recommendedName>
</protein>
<evidence type="ECO:0000259" key="2">
    <source>
        <dbReference type="PROSITE" id="PS50110"/>
    </source>
</evidence>
<comment type="caution">
    <text evidence="3">The sequence shown here is derived from an EMBL/GenBank/DDBJ whole genome shotgun (WGS) entry which is preliminary data.</text>
</comment>
<accession>A0ABT4YB60</accession>
<dbReference type="RefSeq" id="WP_271472153.1">
    <property type="nucleotide sequence ID" value="NZ_JANEWF010000039.1"/>
</dbReference>
<name>A0ABT4YB60_METRE</name>
<evidence type="ECO:0000313" key="3">
    <source>
        <dbReference type="EMBL" id="MDA8486105.1"/>
    </source>
</evidence>
<keyword evidence="1" id="KW-0597">Phosphoprotein</keyword>
<dbReference type="SUPFAM" id="SSF52172">
    <property type="entry name" value="CheY-like"/>
    <property type="match status" value="1"/>
</dbReference>
<organism evidence="3 4">
    <name type="scientific">Metapseudomonas resinovorans</name>
    <name type="common">Pseudomonas resinovorans</name>
    <dbReference type="NCBI Taxonomy" id="53412"/>
    <lineage>
        <taxon>Bacteria</taxon>
        <taxon>Pseudomonadati</taxon>
        <taxon>Pseudomonadota</taxon>
        <taxon>Gammaproteobacteria</taxon>
        <taxon>Pseudomonadales</taxon>
        <taxon>Pseudomonadaceae</taxon>
        <taxon>Metapseudomonas</taxon>
    </lineage>
</organism>
<dbReference type="InterPro" id="IPR001789">
    <property type="entry name" value="Sig_transdc_resp-reg_receiver"/>
</dbReference>
<feature type="modified residue" description="4-aspartylphosphate" evidence="1">
    <location>
        <position position="40"/>
    </location>
</feature>
<evidence type="ECO:0000256" key="1">
    <source>
        <dbReference type="PROSITE-ProRule" id="PRU00169"/>
    </source>
</evidence>